<dbReference type="Proteomes" id="UP000254337">
    <property type="component" value="Chromosome"/>
</dbReference>
<dbReference type="KEGG" id="meg:DKB62_07195"/>
<dbReference type="SUPFAM" id="SSF88659">
    <property type="entry name" value="Sigma3 and sigma4 domains of RNA polymerase sigma factors"/>
    <property type="match status" value="1"/>
</dbReference>
<evidence type="ECO:0000313" key="4">
    <source>
        <dbReference type="Proteomes" id="UP000254337"/>
    </source>
</evidence>
<organism evidence="3 4">
    <name type="scientific">Megasphaera stantonii</name>
    <dbReference type="NCBI Taxonomy" id="2144175"/>
    <lineage>
        <taxon>Bacteria</taxon>
        <taxon>Bacillati</taxon>
        <taxon>Bacillota</taxon>
        <taxon>Negativicutes</taxon>
        <taxon>Veillonellales</taxon>
        <taxon>Veillonellaceae</taxon>
        <taxon>Megasphaera</taxon>
    </lineage>
</organism>
<dbReference type="InterPro" id="IPR013324">
    <property type="entry name" value="RNA_pol_sigma_r3/r4-like"/>
</dbReference>
<dbReference type="GO" id="GO:0003700">
    <property type="term" value="F:DNA-binding transcription factor activity"/>
    <property type="evidence" value="ECO:0007669"/>
    <property type="project" value="InterPro"/>
</dbReference>
<sequence length="221" mass="25440">MSRAQGLRPPAGAYYVNRLEEFEMTEALRPWIREAQNGSTEAVEFILEQFHPLICKHSRKNRHHYDSMDEARSTAHLAIIDCIHAFDLNSDEDASRAFNRTIQSWFRRESRQNQVYWARVEKNIAGEDEATDLPPIIDELAPDPHHYMDFVGLRDALELHLSRLSERERRFLHLRYAADMTLAAIAALHGLSASQVCKVIKGAEHKLKSAMTAQEYKDISP</sequence>
<dbReference type="Pfam" id="PF04545">
    <property type="entry name" value="Sigma70_r4"/>
    <property type="match status" value="1"/>
</dbReference>
<dbReference type="OrthoDB" id="1624276at2"/>
<reference evidence="3 4" key="1">
    <citation type="submission" date="2018-05" db="EMBL/GenBank/DDBJ databases">
        <title>Complete genome sequence of Megasphaera sp. AJH120T, isolated from the ceca of a chicken.</title>
        <authorList>
            <person name="Maki J."/>
            <person name="Looft T."/>
        </authorList>
    </citation>
    <scope>NUCLEOTIDE SEQUENCE [LARGE SCALE GENOMIC DNA]</scope>
    <source>
        <strain evidence="3 4">AJH120</strain>
    </source>
</reference>
<keyword evidence="4" id="KW-1185">Reference proteome</keyword>
<dbReference type="Gene3D" id="1.20.140.160">
    <property type="match status" value="1"/>
</dbReference>
<dbReference type="SUPFAM" id="SSF88946">
    <property type="entry name" value="Sigma2 domain of RNA polymerase sigma factors"/>
    <property type="match status" value="1"/>
</dbReference>
<dbReference type="Pfam" id="PF12645">
    <property type="entry name" value="HTH_16"/>
    <property type="match status" value="1"/>
</dbReference>
<dbReference type="InterPro" id="IPR013325">
    <property type="entry name" value="RNA_pol_sigma_r2"/>
</dbReference>
<evidence type="ECO:0000259" key="1">
    <source>
        <dbReference type="Pfam" id="PF04545"/>
    </source>
</evidence>
<dbReference type="InterPro" id="IPR007630">
    <property type="entry name" value="RNA_pol_sigma70_r4"/>
</dbReference>
<dbReference type="GO" id="GO:0006352">
    <property type="term" value="P:DNA-templated transcription initiation"/>
    <property type="evidence" value="ECO:0007669"/>
    <property type="project" value="InterPro"/>
</dbReference>
<feature type="domain" description="RNA polymerase sigma-70 region 4" evidence="1">
    <location>
        <begin position="161"/>
        <end position="208"/>
    </location>
</feature>
<protein>
    <submittedName>
        <fullName evidence="3">Sigma-70 family RNA polymerase sigma factor</fullName>
    </submittedName>
</protein>
<dbReference type="EMBL" id="CP029462">
    <property type="protein sequence ID" value="AXL21362.1"/>
    <property type="molecule type" value="Genomic_DNA"/>
</dbReference>
<accession>A0A346AZR9</accession>
<dbReference type="NCBIfam" id="TIGR02937">
    <property type="entry name" value="sigma70-ECF"/>
    <property type="match status" value="1"/>
</dbReference>
<evidence type="ECO:0000259" key="2">
    <source>
        <dbReference type="Pfam" id="PF12645"/>
    </source>
</evidence>
<feature type="domain" description="Helix-turn-helix conjugative transposon-like" evidence="2">
    <location>
        <begin position="32"/>
        <end position="87"/>
    </location>
</feature>
<gene>
    <name evidence="3" type="ORF">DKB62_07195</name>
</gene>
<dbReference type="InterPro" id="IPR014284">
    <property type="entry name" value="RNA_pol_sigma-70_dom"/>
</dbReference>
<name>A0A346AZR9_9FIRM</name>
<dbReference type="InterPro" id="IPR024760">
    <property type="entry name" value="HTH_dom_conjug_TS-like"/>
</dbReference>
<dbReference type="AlphaFoldDB" id="A0A346AZR9"/>
<evidence type="ECO:0000313" key="3">
    <source>
        <dbReference type="EMBL" id="AXL21362.1"/>
    </source>
</evidence>
<proteinExistence type="predicted"/>